<evidence type="ECO:0000313" key="2">
    <source>
        <dbReference type="Proteomes" id="UP000094236"/>
    </source>
</evidence>
<organism evidence="1 2">
    <name type="scientific">Pachysolen tannophilus NRRL Y-2460</name>
    <dbReference type="NCBI Taxonomy" id="669874"/>
    <lineage>
        <taxon>Eukaryota</taxon>
        <taxon>Fungi</taxon>
        <taxon>Dikarya</taxon>
        <taxon>Ascomycota</taxon>
        <taxon>Saccharomycotina</taxon>
        <taxon>Pichiomycetes</taxon>
        <taxon>Pachysolenaceae</taxon>
        <taxon>Pachysolen</taxon>
    </lineage>
</organism>
<reference evidence="2" key="1">
    <citation type="submission" date="2016-05" db="EMBL/GenBank/DDBJ databases">
        <title>Comparative genomics of biotechnologically important yeasts.</title>
        <authorList>
            <consortium name="DOE Joint Genome Institute"/>
            <person name="Riley R."/>
            <person name="Haridas S."/>
            <person name="Wolfe K.H."/>
            <person name="Lopes M.R."/>
            <person name="Hittinger C.T."/>
            <person name="Goker M."/>
            <person name="Salamov A."/>
            <person name="Wisecaver J."/>
            <person name="Long T.M."/>
            <person name="Aerts A.L."/>
            <person name="Barry K."/>
            <person name="Choi C."/>
            <person name="Clum A."/>
            <person name="Coughlan A.Y."/>
            <person name="Deshpande S."/>
            <person name="Douglass A.P."/>
            <person name="Hanson S.J."/>
            <person name="Klenk H.-P."/>
            <person name="Labutti K."/>
            <person name="Lapidus A."/>
            <person name="Lindquist E."/>
            <person name="Lipzen A."/>
            <person name="Meier-Kolthoff J.P."/>
            <person name="Ohm R.A."/>
            <person name="Otillar R.P."/>
            <person name="Pangilinan J."/>
            <person name="Peng Y."/>
            <person name="Rokas A."/>
            <person name="Rosa C.A."/>
            <person name="Scheuner C."/>
            <person name="Sibirny A.A."/>
            <person name="Slot J.C."/>
            <person name="Stielow J.B."/>
            <person name="Sun H."/>
            <person name="Kurtzman C.P."/>
            <person name="Blackwell M."/>
            <person name="Grigoriev I.V."/>
            <person name="Jeffries T.W."/>
        </authorList>
    </citation>
    <scope>NUCLEOTIDE SEQUENCE [LARGE SCALE GENOMIC DNA]</scope>
    <source>
        <strain evidence="2">NRRL Y-2460</strain>
    </source>
</reference>
<accession>A0A1E4TZU5</accession>
<dbReference type="EMBL" id="KV454012">
    <property type="protein sequence ID" value="ODV97275.1"/>
    <property type="molecule type" value="Genomic_DNA"/>
</dbReference>
<protein>
    <submittedName>
        <fullName evidence="1">Uncharacterized protein</fullName>
    </submittedName>
</protein>
<proteinExistence type="predicted"/>
<name>A0A1E4TZU5_PACTA</name>
<evidence type="ECO:0000313" key="1">
    <source>
        <dbReference type="EMBL" id="ODV97275.1"/>
    </source>
</evidence>
<dbReference type="Proteomes" id="UP000094236">
    <property type="component" value="Unassembled WGS sequence"/>
</dbReference>
<sequence>MKIYNQFKINSIDYSSLLSNQFLIYEYLISSLIKISKIDKATKILDEIFISLRKNPEIFDKVAQRLISCYLLEISYKDLNKAEEIFLKFDSIPWLPDFTVSSQLNIIKNCILFNQFKLINFFWDYTVIRDDFDKGATTKSSHNSTNIGTNHLTDLLIYETSRVENMNIFTDLLALAFKNQHELNPLKFLKESTLKKSLVINDEEVLIKSLVYLLNFENSDNFILSFIIDQGYKSKLSKNQYLSLVVDYIPPKLYTKFISSEFFKQCCDDYKLIDDNIYGIYKIFNYIWGFQPITPDVKLETEIMKKLRHYYRILFSEMDDLINYYVEIPDQLKEFKSILKQKLNA</sequence>
<keyword evidence="2" id="KW-1185">Reference proteome</keyword>
<dbReference type="STRING" id="669874.A0A1E4TZU5"/>
<dbReference type="AlphaFoldDB" id="A0A1E4TZU5"/>
<dbReference type="OrthoDB" id="185373at2759"/>
<gene>
    <name evidence="1" type="ORF">PACTADRAFT_49016</name>
</gene>